<dbReference type="PANTHER" id="PTHR23419:SF8">
    <property type="entry name" value="FI09726P"/>
    <property type="match status" value="1"/>
</dbReference>
<protein>
    <submittedName>
        <fullName evidence="2">Divalent-cation tolerance protein CutA</fullName>
    </submittedName>
</protein>
<dbReference type="AlphaFoldDB" id="A0A6B3SKW6"/>
<keyword evidence="3" id="KW-1185">Reference proteome</keyword>
<dbReference type="InterPro" id="IPR011322">
    <property type="entry name" value="N-reg_PII-like_a/b"/>
</dbReference>
<evidence type="ECO:0000313" key="2">
    <source>
        <dbReference type="EMBL" id="NEX61484.1"/>
    </source>
</evidence>
<evidence type="ECO:0000256" key="1">
    <source>
        <dbReference type="ARBA" id="ARBA00010169"/>
    </source>
</evidence>
<dbReference type="Pfam" id="PF03091">
    <property type="entry name" value="CutA1"/>
    <property type="match status" value="1"/>
</dbReference>
<dbReference type="InterPro" id="IPR004323">
    <property type="entry name" value="Ion_tolerance_CutA"/>
</dbReference>
<dbReference type="EMBL" id="JAAIVB010000036">
    <property type="protein sequence ID" value="NEX61484.1"/>
    <property type="molecule type" value="Genomic_DNA"/>
</dbReference>
<dbReference type="Gene3D" id="3.30.70.120">
    <property type="match status" value="1"/>
</dbReference>
<dbReference type="SUPFAM" id="SSF54913">
    <property type="entry name" value="GlnB-like"/>
    <property type="match status" value="1"/>
</dbReference>
<gene>
    <name evidence="2" type="ORF">G3574_10365</name>
</gene>
<dbReference type="Proteomes" id="UP000482155">
    <property type="component" value="Unassembled WGS sequence"/>
</dbReference>
<name>A0A6B3SKW6_9BURK</name>
<comment type="caution">
    <text evidence="2">The sequence shown here is derived from an EMBL/GenBank/DDBJ whole genome shotgun (WGS) entry which is preliminary data.</text>
</comment>
<proteinExistence type="inferred from homology"/>
<dbReference type="PANTHER" id="PTHR23419">
    <property type="entry name" value="DIVALENT CATION TOLERANCE CUTA-RELATED"/>
    <property type="match status" value="1"/>
</dbReference>
<dbReference type="RefSeq" id="WP_163962743.1">
    <property type="nucleotide sequence ID" value="NZ_JAAIVB010000036.1"/>
</dbReference>
<sequence>MEHQILAVVTNVPDQATAQRIARHLVEQKLAACVNILPAVHSLYRWDGELEEATEIPLLIKTSAARYDELQAAIQALHPYEVPELIAMPVTAGLPAYLGWVVQETAKESHV</sequence>
<evidence type="ECO:0000313" key="3">
    <source>
        <dbReference type="Proteomes" id="UP000482155"/>
    </source>
</evidence>
<reference evidence="2 3" key="1">
    <citation type="submission" date="2020-02" db="EMBL/GenBank/DDBJ databases">
        <authorList>
            <person name="Kim M.K."/>
        </authorList>
    </citation>
    <scope>NUCLEOTIDE SEQUENCE [LARGE SCALE GENOMIC DNA]</scope>
    <source>
        <strain evidence="2 3">17J57-3</strain>
    </source>
</reference>
<dbReference type="InterPro" id="IPR015867">
    <property type="entry name" value="N-reg_PII/ATP_PRibTrfase_C"/>
</dbReference>
<comment type="similarity">
    <text evidence="1">Belongs to the CutA family.</text>
</comment>
<dbReference type="GO" id="GO:0005507">
    <property type="term" value="F:copper ion binding"/>
    <property type="evidence" value="ECO:0007669"/>
    <property type="project" value="TreeGrafter"/>
</dbReference>
<accession>A0A6B3SKW6</accession>
<organism evidence="2 3">
    <name type="scientific">Noviherbaspirillum galbum</name>
    <dbReference type="NCBI Taxonomy" id="2709383"/>
    <lineage>
        <taxon>Bacteria</taxon>
        <taxon>Pseudomonadati</taxon>
        <taxon>Pseudomonadota</taxon>
        <taxon>Betaproteobacteria</taxon>
        <taxon>Burkholderiales</taxon>
        <taxon>Oxalobacteraceae</taxon>
        <taxon>Noviherbaspirillum</taxon>
    </lineage>
</organism>
<dbReference type="GO" id="GO:0010038">
    <property type="term" value="P:response to metal ion"/>
    <property type="evidence" value="ECO:0007669"/>
    <property type="project" value="InterPro"/>
</dbReference>